<gene>
    <name evidence="5" type="ORF">UFOPK2289_01182</name>
    <name evidence="6" type="ORF">UFOPK2822_00095</name>
    <name evidence="7" type="ORF">UFOPK3346_00078</name>
    <name evidence="8" type="ORF">UFOPK3670_00526</name>
    <name evidence="9" type="ORF">UFOPK4308_00578</name>
</gene>
<feature type="domain" description="CopC" evidence="4">
    <location>
        <begin position="25"/>
        <end position="115"/>
    </location>
</feature>
<dbReference type="EMBL" id="CAEZWT010000043">
    <property type="protein sequence ID" value="CAB4671879.1"/>
    <property type="molecule type" value="Genomic_DNA"/>
</dbReference>
<evidence type="ECO:0000259" key="4">
    <source>
        <dbReference type="Pfam" id="PF04234"/>
    </source>
</evidence>
<evidence type="ECO:0000256" key="1">
    <source>
        <dbReference type="ARBA" id="ARBA00022729"/>
    </source>
</evidence>
<dbReference type="SUPFAM" id="SSF81296">
    <property type="entry name" value="E set domains"/>
    <property type="match status" value="1"/>
</dbReference>
<evidence type="ECO:0000256" key="3">
    <source>
        <dbReference type="SAM" id="Phobius"/>
    </source>
</evidence>
<protein>
    <submittedName>
        <fullName evidence="8">Unannotated protein</fullName>
    </submittedName>
</protein>
<evidence type="ECO:0000313" key="7">
    <source>
        <dbReference type="EMBL" id="CAB4855482.1"/>
    </source>
</evidence>
<accession>A0A6J7HT11</accession>
<evidence type="ECO:0000313" key="8">
    <source>
        <dbReference type="EMBL" id="CAB4918919.1"/>
    </source>
</evidence>
<sequence>MRKVVLAALAAFFALTSLGSAQANSVISTSPISGSTINSAPSAVTISTQVTLLDMGSSVTITDPQGARVDDGNLTISDTDMIVGLTDLTISGIYTVTYSLLAENENPLEGTFTFTFKAPAVITQPTAVPTTSSSATPVVTGKSSTSVMVIGLIFSAFLVFVLLIMYARKIIKSK</sequence>
<dbReference type="GO" id="GO:0005507">
    <property type="term" value="F:copper ion binding"/>
    <property type="evidence" value="ECO:0007669"/>
    <property type="project" value="InterPro"/>
</dbReference>
<dbReference type="EMBL" id="CAFBQL010000003">
    <property type="protein sequence ID" value="CAB5056263.1"/>
    <property type="molecule type" value="Genomic_DNA"/>
</dbReference>
<reference evidence="8" key="1">
    <citation type="submission" date="2020-05" db="EMBL/GenBank/DDBJ databases">
        <authorList>
            <person name="Chiriac C."/>
            <person name="Salcher M."/>
            <person name="Ghai R."/>
            <person name="Kavagutti S V."/>
        </authorList>
    </citation>
    <scope>NUCLEOTIDE SEQUENCE</scope>
</reference>
<keyword evidence="3" id="KW-0812">Transmembrane</keyword>
<dbReference type="GO" id="GO:0042597">
    <property type="term" value="C:periplasmic space"/>
    <property type="evidence" value="ECO:0007669"/>
    <property type="project" value="InterPro"/>
</dbReference>
<dbReference type="EMBL" id="CAFBLE010000001">
    <property type="protein sequence ID" value="CAB4855482.1"/>
    <property type="molecule type" value="Genomic_DNA"/>
</dbReference>
<name>A0A6J7HT11_9ZZZZ</name>
<dbReference type="Gene3D" id="2.60.40.1220">
    <property type="match status" value="1"/>
</dbReference>
<keyword evidence="3" id="KW-1133">Transmembrane helix</keyword>
<dbReference type="InterPro" id="IPR014755">
    <property type="entry name" value="Cu-Rt/internalin_Ig-like"/>
</dbReference>
<dbReference type="InterPro" id="IPR014756">
    <property type="entry name" value="Ig_E-set"/>
</dbReference>
<dbReference type="AlphaFoldDB" id="A0A6J7HT11"/>
<dbReference type="EMBL" id="CAEZZC010000001">
    <property type="protein sequence ID" value="CAB4739838.1"/>
    <property type="molecule type" value="Genomic_DNA"/>
</dbReference>
<keyword evidence="2" id="KW-0186">Copper</keyword>
<dbReference type="InterPro" id="IPR007348">
    <property type="entry name" value="CopC_dom"/>
</dbReference>
<keyword evidence="1" id="KW-0732">Signal</keyword>
<evidence type="ECO:0000313" key="5">
    <source>
        <dbReference type="EMBL" id="CAB4671879.1"/>
    </source>
</evidence>
<evidence type="ECO:0000313" key="6">
    <source>
        <dbReference type="EMBL" id="CAB4739838.1"/>
    </source>
</evidence>
<dbReference type="Pfam" id="PF04234">
    <property type="entry name" value="CopC"/>
    <property type="match status" value="1"/>
</dbReference>
<organism evidence="8">
    <name type="scientific">freshwater metagenome</name>
    <dbReference type="NCBI Taxonomy" id="449393"/>
    <lineage>
        <taxon>unclassified sequences</taxon>
        <taxon>metagenomes</taxon>
        <taxon>ecological metagenomes</taxon>
    </lineage>
</organism>
<evidence type="ECO:0000256" key="2">
    <source>
        <dbReference type="ARBA" id="ARBA00023008"/>
    </source>
</evidence>
<dbReference type="EMBL" id="CAFBMV010000003">
    <property type="protein sequence ID" value="CAB4918919.1"/>
    <property type="molecule type" value="Genomic_DNA"/>
</dbReference>
<evidence type="ECO:0000313" key="9">
    <source>
        <dbReference type="EMBL" id="CAB5056263.1"/>
    </source>
</evidence>
<feature type="transmembrane region" description="Helical" evidence="3">
    <location>
        <begin position="147"/>
        <end position="167"/>
    </location>
</feature>
<dbReference type="GO" id="GO:0046688">
    <property type="term" value="P:response to copper ion"/>
    <property type="evidence" value="ECO:0007669"/>
    <property type="project" value="InterPro"/>
</dbReference>
<proteinExistence type="predicted"/>
<keyword evidence="3" id="KW-0472">Membrane</keyword>